<dbReference type="Proteomes" id="UP000639772">
    <property type="component" value="Chromosome 12"/>
</dbReference>
<reference evidence="2 3" key="1">
    <citation type="journal article" date="2020" name="Nat. Food">
        <title>A phased Vanilla planifolia genome enables genetic improvement of flavour and production.</title>
        <authorList>
            <person name="Hasing T."/>
            <person name="Tang H."/>
            <person name="Brym M."/>
            <person name="Khazi F."/>
            <person name="Huang T."/>
            <person name="Chambers A.H."/>
        </authorList>
    </citation>
    <scope>NUCLEOTIDE SEQUENCE [LARGE SCALE GENOMIC DNA]</scope>
    <source>
        <tissue evidence="2">Leaf</tissue>
    </source>
</reference>
<feature type="compositionally biased region" description="Low complexity" evidence="1">
    <location>
        <begin position="79"/>
        <end position="95"/>
    </location>
</feature>
<feature type="compositionally biased region" description="Low complexity" evidence="1">
    <location>
        <begin position="18"/>
        <end position="34"/>
    </location>
</feature>
<feature type="compositionally biased region" description="Basic residues" evidence="1">
    <location>
        <begin position="67"/>
        <end position="78"/>
    </location>
</feature>
<evidence type="ECO:0000313" key="3">
    <source>
        <dbReference type="Proteomes" id="UP000639772"/>
    </source>
</evidence>
<comment type="caution">
    <text evidence="2">The sequence shown here is derived from an EMBL/GenBank/DDBJ whole genome shotgun (WGS) entry which is preliminary data.</text>
</comment>
<feature type="compositionally biased region" description="Basic and acidic residues" evidence="1">
    <location>
        <begin position="1"/>
        <end position="16"/>
    </location>
</feature>
<gene>
    <name evidence="2" type="ORF">HPP92_023059</name>
</gene>
<feature type="region of interest" description="Disordered" evidence="1">
    <location>
        <begin position="1"/>
        <end position="50"/>
    </location>
</feature>
<dbReference type="EMBL" id="JADCNM010000012">
    <property type="protein sequence ID" value="KAG0459931.1"/>
    <property type="molecule type" value="Genomic_DNA"/>
</dbReference>
<sequence length="163" mass="18384">MESIHGRKNEEKKEPETGSASSGSSVLLSSSFSVTPEKRDHGNTGNPEDTWQQWFVSGVRVLMVRNRSNRRQSNHSRRVSSTASSSSRFPSFPRSDPVVETLPDLPFPHPLPPLPTYRRLPILSSSSVASGFADGRTYSKFRVKRSRKTKIGTRRRKNKETKK</sequence>
<dbReference type="AlphaFoldDB" id="A0A835PWV7"/>
<feature type="region of interest" description="Disordered" evidence="1">
    <location>
        <begin position="65"/>
        <end position="98"/>
    </location>
</feature>
<evidence type="ECO:0000256" key="1">
    <source>
        <dbReference type="SAM" id="MobiDB-lite"/>
    </source>
</evidence>
<proteinExistence type="predicted"/>
<evidence type="ECO:0000313" key="2">
    <source>
        <dbReference type="EMBL" id="KAG0459931.1"/>
    </source>
</evidence>
<feature type="region of interest" description="Disordered" evidence="1">
    <location>
        <begin position="140"/>
        <end position="163"/>
    </location>
</feature>
<accession>A0A835PWV7</accession>
<protein>
    <submittedName>
        <fullName evidence="2">Uncharacterized protein</fullName>
    </submittedName>
</protein>
<organism evidence="2 3">
    <name type="scientific">Vanilla planifolia</name>
    <name type="common">Vanilla</name>
    <dbReference type="NCBI Taxonomy" id="51239"/>
    <lineage>
        <taxon>Eukaryota</taxon>
        <taxon>Viridiplantae</taxon>
        <taxon>Streptophyta</taxon>
        <taxon>Embryophyta</taxon>
        <taxon>Tracheophyta</taxon>
        <taxon>Spermatophyta</taxon>
        <taxon>Magnoliopsida</taxon>
        <taxon>Liliopsida</taxon>
        <taxon>Asparagales</taxon>
        <taxon>Orchidaceae</taxon>
        <taxon>Vanilloideae</taxon>
        <taxon>Vanilleae</taxon>
        <taxon>Vanilla</taxon>
    </lineage>
</organism>
<name>A0A835PWV7_VANPL</name>